<dbReference type="GO" id="GO:0005886">
    <property type="term" value="C:plasma membrane"/>
    <property type="evidence" value="ECO:0000318"/>
    <property type="project" value="GO_Central"/>
</dbReference>
<feature type="transmembrane region" description="Helical" evidence="15">
    <location>
        <begin position="384"/>
        <end position="404"/>
    </location>
</feature>
<dbReference type="PROSITE" id="PS50297">
    <property type="entry name" value="ANK_REP_REGION"/>
    <property type="match status" value="2"/>
</dbReference>
<dbReference type="PRINTS" id="PR01765">
    <property type="entry name" value="ECACCHANNEL"/>
</dbReference>
<feature type="transmembrane region" description="Helical" evidence="15">
    <location>
        <begin position="445"/>
        <end position="463"/>
    </location>
</feature>
<dbReference type="InterPro" id="IPR036770">
    <property type="entry name" value="Ankyrin_rpt-contain_sf"/>
</dbReference>
<dbReference type="GO" id="GO:0046872">
    <property type="term" value="F:metal ion binding"/>
    <property type="evidence" value="ECO:0007669"/>
    <property type="project" value="UniProtKB-KW"/>
</dbReference>
<sequence length="673" mass="76163">MLVQPQSTHEIDKCMKTGSHLCLEIRFSLTSCCRCQFVVFYFRSARLLFQAARTNDCLAMERLLKSKHADPFARGSLGETILHIAVLNGKRELAKVILENVPTLVNNAMTSDMYKGETALHIAILKEDIESVKLLLKYGADVINARATGTCFVPGKKSLCYFGEYPLSFAACTGHKEITKLILVDHNAPVNAQDSLGNTVLHILVLQPNKELACLMYEMILALVPLKDSHCVEHLQNNDGFTTLNLAANEGDMEMFNYLIKKQKAIYWTIGTVSYSIYNLTDIDTWDTERSVLDIITSNKSSKVCKLIDVTPIKELLNLKWKLFGRKNFLIWMISYLLYMLVFTTVSMFRPFNTVTTNQFNNTHVTVLDSYQCKGDFLRLTGELITLLGALVIFISEIPLLIKLGPKIYIGNASTGGPFSLLMVGYSILIFSAAILRVLCHEGEVIPLSLALIIGWCNSIYFARGFKMLGQFSIMIQKIIFADLFPWFCLVFIIIVGFSSAFYVMCQTLELDSNSHLKDYPMTIYAAIEMMMGLSSFPFPMDKAPPFLYITYTVYMVFVYLLMTNMLIAKMEDTFWRIAHEREVLWKIQIAATILLLERHIPRCLKTRSGISGKSLGLDDDKWYIGVEEILNENAPENSQAAVKPTQPYLCWDITRKSISWIINMKDSSDAPA</sequence>
<dbReference type="AGR" id="Xenbase:XB-GENE-29087735"/>
<evidence type="ECO:0000256" key="9">
    <source>
        <dbReference type="ARBA" id="ARBA00022837"/>
    </source>
</evidence>
<keyword evidence="15" id="KW-1133">Transmembrane helix</keyword>
<proteinExistence type="predicted"/>
<accession>A0A8J0SN35</accession>
<keyword evidence="12" id="KW-0406">Ion transport</keyword>
<evidence type="ECO:0000256" key="1">
    <source>
        <dbReference type="ARBA" id="ARBA00004651"/>
    </source>
</evidence>
<dbReference type="GO" id="GO:0005516">
    <property type="term" value="F:calmodulin binding"/>
    <property type="evidence" value="ECO:0007669"/>
    <property type="project" value="UniProtKB-KW"/>
</dbReference>
<feature type="transmembrane region" description="Helical" evidence="15">
    <location>
        <begin position="484"/>
        <end position="505"/>
    </location>
</feature>
<evidence type="ECO:0000256" key="10">
    <source>
        <dbReference type="ARBA" id="ARBA00022860"/>
    </source>
</evidence>
<evidence type="ECO:0000256" key="15">
    <source>
        <dbReference type="SAM" id="Phobius"/>
    </source>
</evidence>
<dbReference type="OMA" id="CSYILYI"/>
<dbReference type="FunFam" id="1.25.40.20:FF:000748">
    <property type="entry name" value="Uncharacterized protein"/>
    <property type="match status" value="1"/>
</dbReference>
<keyword evidence="5" id="KW-0109">Calcium transport</keyword>
<keyword evidence="8" id="KW-0677">Repeat</keyword>
<dbReference type="PROSITE" id="PS50088">
    <property type="entry name" value="ANK_REPEAT"/>
    <property type="match status" value="3"/>
</dbReference>
<keyword evidence="3" id="KW-1003">Cell membrane</keyword>
<feature type="transmembrane region" description="Helical" evidence="15">
    <location>
        <begin position="547"/>
        <end position="568"/>
    </location>
</feature>
<dbReference type="SUPFAM" id="SSF48403">
    <property type="entry name" value="Ankyrin repeat"/>
    <property type="match status" value="1"/>
</dbReference>
<protein>
    <submittedName>
        <fullName evidence="17">Transient receptor potential cation channel subfamily V member 6 isoform X1</fullName>
    </submittedName>
</protein>
<evidence type="ECO:0000256" key="6">
    <source>
        <dbReference type="ARBA" id="ARBA00022673"/>
    </source>
</evidence>
<dbReference type="AlphaFoldDB" id="A0A8J0SN35"/>
<evidence type="ECO:0000256" key="11">
    <source>
        <dbReference type="ARBA" id="ARBA00023043"/>
    </source>
</evidence>
<keyword evidence="9" id="KW-0106">Calcium</keyword>
<evidence type="ECO:0000313" key="17">
    <source>
        <dbReference type="RefSeq" id="XP_012818875.2"/>
    </source>
</evidence>
<keyword evidence="10" id="KW-0112">Calmodulin-binding</keyword>
<feature type="repeat" description="ANK" evidence="14">
    <location>
        <begin position="115"/>
        <end position="142"/>
    </location>
</feature>
<keyword evidence="6" id="KW-0107">Calcium channel</keyword>
<evidence type="ECO:0000313" key="18">
    <source>
        <dbReference type="Xenbase" id="XB-GENE-29087735"/>
    </source>
</evidence>
<keyword evidence="15" id="KW-0472">Membrane</keyword>
<evidence type="ECO:0000256" key="4">
    <source>
        <dbReference type="ARBA" id="ARBA00022553"/>
    </source>
</evidence>
<feature type="repeat" description="ANK" evidence="14">
    <location>
        <begin position="77"/>
        <end position="100"/>
    </location>
</feature>
<keyword evidence="7" id="KW-0479">Metal-binding</keyword>
<dbReference type="InterPro" id="IPR024862">
    <property type="entry name" value="TRPV"/>
</dbReference>
<reference evidence="17" key="1">
    <citation type="submission" date="2025-08" db="UniProtKB">
        <authorList>
            <consortium name="RefSeq"/>
        </authorList>
    </citation>
    <scope>IDENTIFICATION</scope>
    <source>
        <strain evidence="17">Nigerian</strain>
        <tissue evidence="17">Liver and blood</tissue>
    </source>
</reference>
<dbReference type="RefSeq" id="XP_012818875.2">
    <property type="nucleotide sequence ID" value="XM_012963421.3"/>
</dbReference>
<dbReference type="CDD" id="cd22192">
    <property type="entry name" value="TRPV5-6"/>
    <property type="match status" value="1"/>
</dbReference>
<keyword evidence="17" id="KW-0675">Receptor</keyword>
<feature type="transmembrane region" description="Helical" evidence="15">
    <location>
        <begin position="329"/>
        <end position="349"/>
    </location>
</feature>
<feature type="transmembrane region" description="Helical" evidence="15">
    <location>
        <begin position="416"/>
        <end position="439"/>
    </location>
</feature>
<evidence type="ECO:0000256" key="2">
    <source>
        <dbReference type="ARBA" id="ARBA00022448"/>
    </source>
</evidence>
<name>A0A8J0SN35_XENTR</name>
<dbReference type="GO" id="GO:0005262">
    <property type="term" value="F:calcium channel activity"/>
    <property type="evidence" value="ECO:0000318"/>
    <property type="project" value="GO_Central"/>
</dbReference>
<dbReference type="PANTHER" id="PTHR10582:SF23">
    <property type="entry name" value="ION TRANSPORT DOMAIN-CONTAINING PROTEIN"/>
    <property type="match status" value="1"/>
</dbReference>
<evidence type="ECO:0000256" key="13">
    <source>
        <dbReference type="ARBA" id="ARBA00023303"/>
    </source>
</evidence>
<evidence type="ECO:0000313" key="16">
    <source>
        <dbReference type="Proteomes" id="UP000008143"/>
    </source>
</evidence>
<dbReference type="GO" id="GO:0098703">
    <property type="term" value="P:calcium ion import across plasma membrane"/>
    <property type="evidence" value="ECO:0000318"/>
    <property type="project" value="GO_Central"/>
</dbReference>
<evidence type="ECO:0000256" key="7">
    <source>
        <dbReference type="ARBA" id="ARBA00022723"/>
    </source>
</evidence>
<keyword evidence="2" id="KW-0813">Transport</keyword>
<keyword evidence="15" id="KW-0812">Transmembrane</keyword>
<dbReference type="OrthoDB" id="533508at2759"/>
<evidence type="ECO:0000256" key="12">
    <source>
        <dbReference type="ARBA" id="ARBA00023065"/>
    </source>
</evidence>
<dbReference type="Gene3D" id="1.25.40.20">
    <property type="entry name" value="Ankyrin repeat-containing domain"/>
    <property type="match status" value="1"/>
</dbReference>
<dbReference type="InterPro" id="IPR008344">
    <property type="entry name" value="TRPV5/TRPV6"/>
</dbReference>
<dbReference type="GeneID" id="101734375"/>
<dbReference type="Xenbase" id="XB-GENE-29087735">
    <property type="gene designation" value="LOC101734375"/>
</dbReference>
<evidence type="ECO:0000256" key="5">
    <source>
        <dbReference type="ARBA" id="ARBA00022568"/>
    </source>
</evidence>
<evidence type="ECO:0000256" key="14">
    <source>
        <dbReference type="PROSITE-ProRule" id="PRU00023"/>
    </source>
</evidence>
<organism evidence="16 17">
    <name type="scientific">Xenopus tropicalis</name>
    <name type="common">Western clawed frog</name>
    <name type="synonym">Silurana tropicalis</name>
    <dbReference type="NCBI Taxonomy" id="8364"/>
    <lineage>
        <taxon>Eukaryota</taxon>
        <taxon>Metazoa</taxon>
        <taxon>Chordata</taxon>
        <taxon>Craniata</taxon>
        <taxon>Vertebrata</taxon>
        <taxon>Euteleostomi</taxon>
        <taxon>Amphibia</taxon>
        <taxon>Batrachia</taxon>
        <taxon>Anura</taxon>
        <taxon>Pipoidea</taxon>
        <taxon>Pipidae</taxon>
        <taxon>Xenopodinae</taxon>
        <taxon>Xenopus</taxon>
        <taxon>Silurana</taxon>
    </lineage>
</organism>
<dbReference type="InterPro" id="IPR002110">
    <property type="entry name" value="Ankyrin_rpt"/>
</dbReference>
<dbReference type="SMART" id="SM00248">
    <property type="entry name" value="ANK"/>
    <property type="match status" value="4"/>
</dbReference>
<dbReference type="Proteomes" id="UP000008143">
    <property type="component" value="Chromosome 5"/>
</dbReference>
<comment type="subcellular location">
    <subcellularLocation>
        <location evidence="1">Cell membrane</location>
        <topology evidence="1">Multi-pass membrane protein</topology>
    </subcellularLocation>
</comment>
<evidence type="ECO:0000256" key="3">
    <source>
        <dbReference type="ARBA" id="ARBA00022475"/>
    </source>
</evidence>
<feature type="repeat" description="ANK" evidence="14">
    <location>
        <begin position="162"/>
        <end position="195"/>
    </location>
</feature>
<keyword evidence="4" id="KW-0597">Phosphoprotein</keyword>
<gene>
    <name evidence="17 18" type="primary">LOC101734375</name>
</gene>
<dbReference type="Pfam" id="PF12796">
    <property type="entry name" value="Ank_2"/>
    <property type="match status" value="1"/>
</dbReference>
<dbReference type="PANTHER" id="PTHR10582">
    <property type="entry name" value="TRANSIENT RECEPTOR POTENTIAL ION CHANNEL PROTEIN"/>
    <property type="match status" value="1"/>
</dbReference>
<keyword evidence="11 14" id="KW-0040">ANK repeat</keyword>
<keyword evidence="13" id="KW-0407">Ion channel</keyword>
<evidence type="ECO:0000256" key="8">
    <source>
        <dbReference type="ARBA" id="ARBA00022737"/>
    </source>
</evidence>
<dbReference type="Pfam" id="PF00023">
    <property type="entry name" value="Ank"/>
    <property type="match status" value="1"/>
</dbReference>
<keyword evidence="16" id="KW-1185">Reference proteome</keyword>